<reference evidence="3 4" key="1">
    <citation type="submission" date="2023-03" db="EMBL/GenBank/DDBJ databases">
        <title>Classification of Bisgaard taxon 6 and taxon 10 as Exercitatus varius gen. nov., spec. nov.</title>
        <authorList>
            <person name="Christensen H."/>
        </authorList>
    </citation>
    <scope>NUCLEOTIDE SEQUENCE [LARGE SCALE GENOMIC DNA]</scope>
    <source>
        <strain evidence="3 4">23350_01</strain>
    </source>
</reference>
<evidence type="ECO:0000256" key="2">
    <source>
        <dbReference type="SAM" id="Phobius"/>
    </source>
</evidence>
<dbReference type="EMBL" id="JARQTX010000001">
    <property type="protein sequence ID" value="MDG2945200.1"/>
    <property type="molecule type" value="Genomic_DNA"/>
</dbReference>
<evidence type="ECO:0000256" key="1">
    <source>
        <dbReference type="SAM" id="Coils"/>
    </source>
</evidence>
<keyword evidence="4" id="KW-1185">Reference proteome</keyword>
<dbReference type="Proteomes" id="UP001216057">
    <property type="component" value="Unassembled WGS sequence"/>
</dbReference>
<keyword evidence="2" id="KW-0472">Membrane</keyword>
<proteinExistence type="predicted"/>
<name>A0ABT6EP97_9PAST</name>
<dbReference type="RefSeq" id="WP_317485577.1">
    <property type="nucleotide sequence ID" value="NZ_JARQTX010000001.1"/>
</dbReference>
<keyword evidence="2" id="KW-1133">Transmembrane helix</keyword>
<gene>
    <name evidence="3" type="ORF">P7M32_01955</name>
</gene>
<feature type="transmembrane region" description="Helical" evidence="2">
    <location>
        <begin position="14"/>
        <end position="32"/>
    </location>
</feature>
<organism evidence="3 4">
    <name type="scientific">Exercitatus varius</name>
    <dbReference type="NCBI Taxonomy" id="67857"/>
    <lineage>
        <taxon>Bacteria</taxon>
        <taxon>Pseudomonadati</taxon>
        <taxon>Pseudomonadota</taxon>
        <taxon>Gammaproteobacteria</taxon>
        <taxon>Pasteurellales</taxon>
        <taxon>Pasteurellaceae</taxon>
        <taxon>Exercitatus</taxon>
    </lineage>
</organism>
<feature type="coiled-coil region" evidence="1">
    <location>
        <begin position="40"/>
        <end position="139"/>
    </location>
</feature>
<evidence type="ECO:0000313" key="4">
    <source>
        <dbReference type="Proteomes" id="UP001216057"/>
    </source>
</evidence>
<keyword evidence="2" id="KW-0812">Transmembrane</keyword>
<protein>
    <submittedName>
        <fullName evidence="3">Uncharacterized protein</fullName>
    </submittedName>
</protein>
<evidence type="ECO:0000313" key="3">
    <source>
        <dbReference type="EMBL" id="MDG2945200.1"/>
    </source>
</evidence>
<keyword evidence="1" id="KW-0175">Coiled coil</keyword>
<accession>A0ABT6EP97</accession>
<sequence length="171" mass="20181">MNFDFDEKIKKRPIYWLGVCCTGAIAATFIFTDRMLSDTNESLNERIKIFEKSELDLKEEIKNLQDKNKDLNEVLAQTRKQLSKIQNDHVKLELDYKRLKDQKPTLIKNPPKSEQENRILDIKARIRELKNQKNNCSIEKINGGDFMACQQINKDIEDRIDQYYNLLNSIN</sequence>
<comment type="caution">
    <text evidence="3">The sequence shown here is derived from an EMBL/GenBank/DDBJ whole genome shotgun (WGS) entry which is preliminary data.</text>
</comment>